<organism evidence="1 2">
    <name type="scientific">Sphingobacterium hungaricum</name>
    <dbReference type="NCBI Taxonomy" id="2082723"/>
    <lineage>
        <taxon>Bacteria</taxon>
        <taxon>Pseudomonadati</taxon>
        <taxon>Bacteroidota</taxon>
        <taxon>Sphingobacteriia</taxon>
        <taxon>Sphingobacteriales</taxon>
        <taxon>Sphingobacteriaceae</taxon>
        <taxon>Sphingobacterium</taxon>
    </lineage>
</organism>
<evidence type="ECO:0000313" key="2">
    <source>
        <dbReference type="Proteomes" id="UP000616201"/>
    </source>
</evidence>
<keyword evidence="2" id="KW-1185">Reference proteome</keyword>
<comment type="caution">
    <text evidence="1">The sequence shown here is derived from an EMBL/GenBank/DDBJ whole genome shotgun (WGS) entry which is preliminary data.</text>
</comment>
<dbReference type="EMBL" id="PRDK01000005">
    <property type="protein sequence ID" value="MBE8713676.1"/>
    <property type="molecule type" value="Genomic_DNA"/>
</dbReference>
<proteinExistence type="predicted"/>
<protein>
    <submittedName>
        <fullName evidence="1">Uncharacterized protein</fullName>
    </submittedName>
</protein>
<dbReference type="AlphaFoldDB" id="A0A928UYC4"/>
<reference evidence="1" key="1">
    <citation type="submission" date="2018-02" db="EMBL/GenBank/DDBJ databases">
        <authorList>
            <person name="Vasarhelyi B.M."/>
            <person name="Deshmukh S."/>
            <person name="Balint B."/>
            <person name="Kukolya J."/>
        </authorList>
    </citation>
    <scope>NUCLEOTIDE SEQUENCE</scope>
    <source>
        <strain evidence="1">KB22</strain>
    </source>
</reference>
<evidence type="ECO:0000313" key="1">
    <source>
        <dbReference type="EMBL" id="MBE8713676.1"/>
    </source>
</evidence>
<name>A0A928UYC4_9SPHI</name>
<accession>A0A928UYC4</accession>
<sequence>MFKGKTILFGAPSSFGFSAVIKEELLNLGFNIVDFSMIHHEFKYKNIFDRAYNCYRKVVHNDYQYKHHLKAEARHEHLMNYLKQIGQAEYALFIRPDYFPKDFIKAVSKKANSLIAYQWDGLNRFPNVKEYIQYFDSFFVFDAEDLVHENVKPITNFYFENMQNGESNKGAYFLGSYEPERLKQIISLKDCLEDMEYENDFFIQSNSQSAIKKIKKHGLHHIDSDVNYEENIKNTLNSSLLIDIHNPVHHGLSFRIFESIGYNKKIITTNKEVTKYDFYQENNIFVLEEENYGDIKNFIETPYQPIAPSIKQKYCFTNWIKYVLNTEGHVPLNLPSVN</sequence>
<gene>
    <name evidence="1" type="ORF">C4F49_08290</name>
</gene>
<dbReference type="Proteomes" id="UP000616201">
    <property type="component" value="Unassembled WGS sequence"/>
</dbReference>
<dbReference type="RefSeq" id="WP_196933839.1">
    <property type="nucleotide sequence ID" value="NZ_MU158697.1"/>
</dbReference>